<evidence type="ECO:0000256" key="4">
    <source>
        <dbReference type="SAM" id="MobiDB-lite"/>
    </source>
</evidence>
<organism evidence="7 8">
    <name type="scientific">Algimonas ampicilliniresistens</name>
    <dbReference type="NCBI Taxonomy" id="1298735"/>
    <lineage>
        <taxon>Bacteria</taxon>
        <taxon>Pseudomonadati</taxon>
        <taxon>Pseudomonadota</taxon>
        <taxon>Alphaproteobacteria</taxon>
        <taxon>Maricaulales</taxon>
        <taxon>Robiginitomaculaceae</taxon>
        <taxon>Algimonas</taxon>
    </lineage>
</organism>
<dbReference type="EMBL" id="BSNK01000001">
    <property type="protein sequence ID" value="GLQ22217.1"/>
    <property type="molecule type" value="Genomic_DNA"/>
</dbReference>
<gene>
    <name evidence="7" type="ORF">GCM10007853_00910</name>
</gene>
<comment type="caution">
    <text evidence="7">The sequence shown here is derived from an EMBL/GenBank/DDBJ whole genome shotgun (WGS) entry which is preliminary data.</text>
</comment>
<dbReference type="Gene3D" id="3.40.50.2300">
    <property type="match status" value="2"/>
</dbReference>
<dbReference type="Pfam" id="PF13458">
    <property type="entry name" value="Peripla_BP_6"/>
    <property type="match status" value="1"/>
</dbReference>
<dbReference type="InterPro" id="IPR028081">
    <property type="entry name" value="Leu-bd"/>
</dbReference>
<keyword evidence="3" id="KW-0813">Transport</keyword>
<reference evidence="7" key="2">
    <citation type="submission" date="2023-01" db="EMBL/GenBank/DDBJ databases">
        <title>Draft genome sequence of Algimonas ampicilliniresistens strain NBRC 108219.</title>
        <authorList>
            <person name="Sun Q."/>
            <person name="Mori K."/>
        </authorList>
    </citation>
    <scope>NUCLEOTIDE SEQUENCE</scope>
    <source>
        <strain evidence="7">NBRC 108219</strain>
    </source>
</reference>
<dbReference type="Proteomes" id="UP001161391">
    <property type="component" value="Unassembled WGS sequence"/>
</dbReference>
<feature type="signal peptide" evidence="5">
    <location>
        <begin position="1"/>
        <end position="26"/>
    </location>
</feature>
<accession>A0ABQ5V5E6</accession>
<dbReference type="InterPro" id="IPR051010">
    <property type="entry name" value="BCAA_transport"/>
</dbReference>
<name>A0ABQ5V5E6_9PROT</name>
<keyword evidence="3" id="KW-0029">Amino-acid transport</keyword>
<evidence type="ECO:0000256" key="3">
    <source>
        <dbReference type="ARBA" id="ARBA00022970"/>
    </source>
</evidence>
<dbReference type="CDD" id="cd06339">
    <property type="entry name" value="PBP1_YraM_LppC_lipoprotein-like"/>
    <property type="match status" value="1"/>
</dbReference>
<reference evidence="7" key="1">
    <citation type="journal article" date="2014" name="Int. J. Syst. Evol. Microbiol.">
        <title>Complete genome of a new Firmicutes species belonging to the dominant human colonic microbiota ('Ruminococcus bicirculans') reveals two chromosomes and a selective capacity to utilize plant glucans.</title>
        <authorList>
            <consortium name="NISC Comparative Sequencing Program"/>
            <person name="Wegmann U."/>
            <person name="Louis P."/>
            <person name="Goesmann A."/>
            <person name="Henrissat B."/>
            <person name="Duncan S.H."/>
            <person name="Flint H.J."/>
        </authorList>
    </citation>
    <scope>NUCLEOTIDE SEQUENCE</scope>
    <source>
        <strain evidence="7">NBRC 108219</strain>
    </source>
</reference>
<dbReference type="InterPro" id="IPR028082">
    <property type="entry name" value="Peripla_BP_I"/>
</dbReference>
<feature type="chain" id="PRO_5045281123" evidence="5">
    <location>
        <begin position="27"/>
        <end position="451"/>
    </location>
</feature>
<feature type="domain" description="Leucine-binding protein" evidence="6">
    <location>
        <begin position="138"/>
        <end position="435"/>
    </location>
</feature>
<dbReference type="PROSITE" id="PS51257">
    <property type="entry name" value="PROKAR_LIPOPROTEIN"/>
    <property type="match status" value="1"/>
</dbReference>
<comment type="similarity">
    <text evidence="1">Belongs to the leucine-binding protein family.</text>
</comment>
<evidence type="ECO:0000256" key="5">
    <source>
        <dbReference type="SAM" id="SignalP"/>
    </source>
</evidence>
<proteinExistence type="inferred from homology"/>
<keyword evidence="8" id="KW-1185">Reference proteome</keyword>
<sequence length="451" mass="48664">MRERVRKTKIELKTALMALVALTLCACTTVPMDPQPRPGPVGQVPDRPAPPQTTPDQTPDPQDRRDDPVEVDTTIDVPDAAAPYFNNRDGLTLPHMAGRDTKRVALLLPFSARSPRLREEAASMFRAAELALFQRPDPDVVLTVLDTKGTEDGTRSATTAALQQGADVILGPVIARNVLAASQIATPSGTPVLAFSNDQSVAERGRYLLSFPPESEVERIVGYAASEGVLRFAYLGPDDAYGRRVLRAYEQAVARVGGELTAVETYDGNDISVMQAPAKRIADFHRQGRSSATRDAFEAILLPEGGTALRSLAPLMPFNGVDPARVMFMGTSRWDNRDTAREPALGGGVFAAADKEARAAFLTDYERAYGDTPSSLASLAYDAVQLGAIVADGDPRTRIRRIESPLGFYGTDGYVRFGPDGRPDRGIAVFRVMDGQFRVIDPAPRGPAPES</sequence>
<keyword evidence="2 5" id="KW-0732">Signal</keyword>
<protein>
    <submittedName>
        <fullName evidence="7">Penicillin-binding protein activator</fullName>
    </submittedName>
</protein>
<evidence type="ECO:0000259" key="6">
    <source>
        <dbReference type="Pfam" id="PF13458"/>
    </source>
</evidence>
<evidence type="ECO:0000256" key="2">
    <source>
        <dbReference type="ARBA" id="ARBA00022729"/>
    </source>
</evidence>
<dbReference type="SUPFAM" id="SSF53822">
    <property type="entry name" value="Periplasmic binding protein-like I"/>
    <property type="match status" value="1"/>
</dbReference>
<evidence type="ECO:0000256" key="1">
    <source>
        <dbReference type="ARBA" id="ARBA00010062"/>
    </source>
</evidence>
<feature type="region of interest" description="Disordered" evidence="4">
    <location>
        <begin position="33"/>
        <end position="69"/>
    </location>
</feature>
<dbReference type="PANTHER" id="PTHR30483">
    <property type="entry name" value="LEUCINE-SPECIFIC-BINDING PROTEIN"/>
    <property type="match status" value="1"/>
</dbReference>
<evidence type="ECO:0000313" key="7">
    <source>
        <dbReference type="EMBL" id="GLQ22217.1"/>
    </source>
</evidence>
<dbReference type="PANTHER" id="PTHR30483:SF6">
    <property type="entry name" value="PERIPLASMIC BINDING PROTEIN OF ABC TRANSPORTER FOR NATURAL AMINO ACIDS"/>
    <property type="match status" value="1"/>
</dbReference>
<evidence type="ECO:0000313" key="8">
    <source>
        <dbReference type="Proteomes" id="UP001161391"/>
    </source>
</evidence>